<evidence type="ECO:0000256" key="5">
    <source>
        <dbReference type="ARBA" id="ARBA00023065"/>
    </source>
</evidence>
<evidence type="ECO:0000313" key="11">
    <source>
        <dbReference type="Proteomes" id="UP000018895"/>
    </source>
</evidence>
<dbReference type="RefSeq" id="WP_035347144.1">
    <property type="nucleotide sequence ID" value="NZ_BAUU01000046.1"/>
</dbReference>
<sequence>MKYNDVIKEDKIDEYIRYHIKFFREIADINTDVFYLNKLFNFPFKELHLFGEGMYYSIITRNIFQMLTIKIHRLLNDQTSDTFTILKFKNKIITEYLKDEYKQTFINSLKNNDFISKNHQEILNSVKDARHEVLAHKNIRYFNGDFDNDFFGFDEIKSLVFAINDFFRVLSFDVKDKYAKDDYYNEDIWELIVDAFNNFADESLLPLIMNSEYISKEEFLRPDMKNLNDNQRKLIRKFMSKISEIDMVEFKKW</sequence>
<evidence type="ECO:0000256" key="8">
    <source>
        <dbReference type="ARBA" id="ARBA00023310"/>
    </source>
</evidence>
<protein>
    <recommendedName>
        <fullName evidence="9">HEPN AbiU2-like domain-containing protein</fullName>
    </recommendedName>
</protein>
<evidence type="ECO:0000256" key="1">
    <source>
        <dbReference type="ARBA" id="ARBA00004170"/>
    </source>
</evidence>
<dbReference type="Pfam" id="PF18734">
    <property type="entry name" value="HEPN_AbiU2"/>
    <property type="match status" value="1"/>
</dbReference>
<dbReference type="Proteomes" id="UP000018895">
    <property type="component" value="Unassembled WGS sequence"/>
</dbReference>
<evidence type="ECO:0000313" key="10">
    <source>
        <dbReference type="EMBL" id="GAE32695.1"/>
    </source>
</evidence>
<gene>
    <name evidence="10" type="ORF">JCM9152_4255</name>
</gene>
<keyword evidence="8" id="KW-0066">ATP synthesis</keyword>
<keyword evidence="3" id="KW-0813">Transport</keyword>
<dbReference type="GO" id="GO:0045259">
    <property type="term" value="C:proton-transporting ATP synthase complex"/>
    <property type="evidence" value="ECO:0007669"/>
    <property type="project" value="UniProtKB-KW"/>
</dbReference>
<dbReference type="STRING" id="1236971.JCM9152_4255"/>
<dbReference type="GO" id="GO:0046933">
    <property type="term" value="F:proton-transporting ATP synthase activity, rotational mechanism"/>
    <property type="evidence" value="ECO:0007669"/>
    <property type="project" value="InterPro"/>
</dbReference>
<evidence type="ECO:0000256" key="4">
    <source>
        <dbReference type="ARBA" id="ARBA00022781"/>
    </source>
</evidence>
<reference evidence="10" key="1">
    <citation type="journal article" date="2014" name="Genome Announc.">
        <title>Draft Genome Sequences of Three Alkaliphilic Bacillus Strains, Bacillus wakoensis JCM 9140T, Bacillus akibai JCM 9157T, and Bacillus hemicellulosilyticus JCM 9152T.</title>
        <authorList>
            <person name="Yuki M."/>
            <person name="Oshima K."/>
            <person name="Suda W."/>
            <person name="Oshida Y."/>
            <person name="Kitamura K."/>
            <person name="Iida T."/>
            <person name="Hattori M."/>
            <person name="Ohkuma M."/>
        </authorList>
    </citation>
    <scope>NUCLEOTIDE SEQUENCE [LARGE SCALE GENOMIC DNA]</scope>
    <source>
        <strain evidence="10">JCM 9152</strain>
    </source>
</reference>
<keyword evidence="5" id="KW-0406">Ion transport</keyword>
<dbReference type="InterPro" id="IPR040704">
    <property type="entry name" value="HEPN_AbiU2"/>
</dbReference>
<evidence type="ECO:0000259" key="9">
    <source>
        <dbReference type="Pfam" id="PF18734"/>
    </source>
</evidence>
<keyword evidence="6" id="KW-0472">Membrane</keyword>
<comment type="similarity">
    <text evidence="2">Belongs to the ATPase gamma chain family.</text>
</comment>
<proteinExistence type="inferred from homology"/>
<comment type="caution">
    <text evidence="10">The sequence shown here is derived from an EMBL/GenBank/DDBJ whole genome shotgun (WGS) entry which is preliminary data.</text>
</comment>
<organism evidence="10 11">
    <name type="scientific">Halalkalibacter hemicellulosilyticusJCM 9152</name>
    <dbReference type="NCBI Taxonomy" id="1236971"/>
    <lineage>
        <taxon>Bacteria</taxon>
        <taxon>Bacillati</taxon>
        <taxon>Bacillota</taxon>
        <taxon>Bacilli</taxon>
        <taxon>Bacillales</taxon>
        <taxon>Bacillaceae</taxon>
        <taxon>Halalkalibacter</taxon>
    </lineage>
</organism>
<evidence type="ECO:0000256" key="2">
    <source>
        <dbReference type="ARBA" id="ARBA00007681"/>
    </source>
</evidence>
<dbReference type="EMBL" id="BAUU01000046">
    <property type="protein sequence ID" value="GAE32695.1"/>
    <property type="molecule type" value="Genomic_DNA"/>
</dbReference>
<feature type="domain" description="HEPN AbiU2-like" evidence="9">
    <location>
        <begin position="13"/>
        <end position="190"/>
    </location>
</feature>
<accession>W4QKP2</accession>
<dbReference type="SUPFAM" id="SSF52943">
    <property type="entry name" value="ATP synthase (F1-ATPase), gamma subunit"/>
    <property type="match status" value="1"/>
</dbReference>
<dbReference type="AlphaFoldDB" id="W4QKP2"/>
<dbReference type="InterPro" id="IPR035968">
    <property type="entry name" value="ATP_synth_F1_ATPase_gsu"/>
</dbReference>
<keyword evidence="4" id="KW-0375">Hydrogen ion transport</keyword>
<evidence type="ECO:0000256" key="7">
    <source>
        <dbReference type="ARBA" id="ARBA00023196"/>
    </source>
</evidence>
<keyword evidence="7" id="KW-0139">CF(1)</keyword>
<name>W4QKP2_9BACI</name>
<evidence type="ECO:0000256" key="6">
    <source>
        <dbReference type="ARBA" id="ARBA00023136"/>
    </source>
</evidence>
<comment type="subcellular location">
    <subcellularLocation>
        <location evidence="1">Membrane</location>
        <topology evidence="1">Peripheral membrane protein</topology>
    </subcellularLocation>
</comment>
<evidence type="ECO:0000256" key="3">
    <source>
        <dbReference type="ARBA" id="ARBA00022448"/>
    </source>
</evidence>
<keyword evidence="11" id="KW-1185">Reference proteome</keyword>